<keyword evidence="7" id="KW-1185">Reference proteome</keyword>
<name>A0A1G9H8Y6_9FIRM</name>
<keyword evidence="3" id="KW-0949">S-adenosyl-L-methionine</keyword>
<dbReference type="PANTHER" id="PTHR43464">
    <property type="entry name" value="METHYLTRANSFERASE"/>
    <property type="match status" value="1"/>
</dbReference>
<organism evidence="6 7">
    <name type="scientific">Halarsenatibacter silvermanii</name>
    <dbReference type="NCBI Taxonomy" id="321763"/>
    <lineage>
        <taxon>Bacteria</taxon>
        <taxon>Bacillati</taxon>
        <taxon>Bacillota</taxon>
        <taxon>Clostridia</taxon>
        <taxon>Halanaerobiales</taxon>
        <taxon>Halarsenatibacteraceae</taxon>
        <taxon>Halarsenatibacter</taxon>
    </lineage>
</organism>
<keyword evidence="1 6" id="KW-0489">Methyltransferase</keyword>
<dbReference type="PANTHER" id="PTHR43464:SF19">
    <property type="entry name" value="UBIQUINONE BIOSYNTHESIS O-METHYLTRANSFERASE, MITOCHONDRIAL"/>
    <property type="match status" value="1"/>
</dbReference>
<evidence type="ECO:0000256" key="4">
    <source>
        <dbReference type="SAM" id="Coils"/>
    </source>
</evidence>
<evidence type="ECO:0000259" key="5">
    <source>
        <dbReference type="Pfam" id="PF13649"/>
    </source>
</evidence>
<protein>
    <submittedName>
        <fullName evidence="6">Methyltransferase domain-containing protein</fullName>
    </submittedName>
</protein>
<evidence type="ECO:0000313" key="6">
    <source>
        <dbReference type="EMBL" id="SDL09451.1"/>
    </source>
</evidence>
<proteinExistence type="predicted"/>
<gene>
    <name evidence="6" type="ORF">SAMN04488692_101141</name>
</gene>
<dbReference type="OrthoDB" id="9774345at2"/>
<dbReference type="CDD" id="cd02440">
    <property type="entry name" value="AdoMet_MTases"/>
    <property type="match status" value="1"/>
</dbReference>
<dbReference type="EMBL" id="FNGO01000001">
    <property type="protein sequence ID" value="SDL09451.1"/>
    <property type="molecule type" value="Genomic_DNA"/>
</dbReference>
<evidence type="ECO:0000313" key="7">
    <source>
        <dbReference type="Proteomes" id="UP000199476"/>
    </source>
</evidence>
<dbReference type="Gene3D" id="3.40.50.150">
    <property type="entry name" value="Vaccinia Virus protein VP39"/>
    <property type="match status" value="1"/>
</dbReference>
<sequence length="231" mass="26165">MIFDDEEAEEYDDWYETELGAFADKVETRLAFSLFEPEAGSRVLDAGCGTGNFSIKLARRGLSVVGVDVSASMLEKARNKVERLDEDLDIEFARMDAIDLEFPAESFDHAISMAAVEFIEDDSKEKFVRELLKTVKPGGEVLIGTINKNSAWGEAYRERAQKRDSIFSEAHFTSPEELNEIEKELLQESRECLFIPPDAESQEISLERENELAKREVRGGFFCSLWQKPGC</sequence>
<keyword evidence="4" id="KW-0175">Coiled coil</keyword>
<keyword evidence="2 6" id="KW-0808">Transferase</keyword>
<evidence type="ECO:0000256" key="1">
    <source>
        <dbReference type="ARBA" id="ARBA00022603"/>
    </source>
</evidence>
<dbReference type="InterPro" id="IPR029063">
    <property type="entry name" value="SAM-dependent_MTases_sf"/>
</dbReference>
<dbReference type="STRING" id="321763.SAMN04488692_101141"/>
<reference evidence="6 7" key="1">
    <citation type="submission" date="2016-10" db="EMBL/GenBank/DDBJ databases">
        <authorList>
            <person name="de Groot N.N."/>
        </authorList>
    </citation>
    <scope>NUCLEOTIDE SEQUENCE [LARGE SCALE GENOMIC DNA]</scope>
    <source>
        <strain evidence="6 7">SLAS-1</strain>
    </source>
</reference>
<dbReference type="RefSeq" id="WP_089757671.1">
    <property type="nucleotide sequence ID" value="NZ_FNGO01000001.1"/>
</dbReference>
<feature type="domain" description="Methyltransferase" evidence="5">
    <location>
        <begin position="43"/>
        <end position="139"/>
    </location>
</feature>
<dbReference type="GO" id="GO:0032259">
    <property type="term" value="P:methylation"/>
    <property type="evidence" value="ECO:0007669"/>
    <property type="project" value="UniProtKB-KW"/>
</dbReference>
<dbReference type="SUPFAM" id="SSF53335">
    <property type="entry name" value="S-adenosyl-L-methionine-dependent methyltransferases"/>
    <property type="match status" value="1"/>
</dbReference>
<feature type="coiled-coil region" evidence="4">
    <location>
        <begin position="67"/>
        <end position="94"/>
    </location>
</feature>
<dbReference type="InterPro" id="IPR041698">
    <property type="entry name" value="Methyltransf_25"/>
</dbReference>
<accession>A0A1G9H8Y6</accession>
<dbReference type="Pfam" id="PF13649">
    <property type="entry name" value="Methyltransf_25"/>
    <property type="match status" value="1"/>
</dbReference>
<evidence type="ECO:0000256" key="2">
    <source>
        <dbReference type="ARBA" id="ARBA00022679"/>
    </source>
</evidence>
<dbReference type="GO" id="GO:0008168">
    <property type="term" value="F:methyltransferase activity"/>
    <property type="evidence" value="ECO:0007669"/>
    <property type="project" value="UniProtKB-KW"/>
</dbReference>
<dbReference type="AlphaFoldDB" id="A0A1G9H8Y6"/>
<dbReference type="Proteomes" id="UP000199476">
    <property type="component" value="Unassembled WGS sequence"/>
</dbReference>
<evidence type="ECO:0000256" key="3">
    <source>
        <dbReference type="ARBA" id="ARBA00022691"/>
    </source>
</evidence>